<feature type="transmembrane region" description="Helical" evidence="1">
    <location>
        <begin position="12"/>
        <end position="34"/>
    </location>
</feature>
<accession>A0A7W7N1K4</accession>
<proteinExistence type="predicted"/>
<keyword evidence="3" id="KW-1185">Reference proteome</keyword>
<protein>
    <submittedName>
        <fullName evidence="2">Uncharacterized protein</fullName>
    </submittedName>
</protein>
<keyword evidence="1" id="KW-1133">Transmembrane helix</keyword>
<keyword evidence="1" id="KW-0472">Membrane</keyword>
<gene>
    <name evidence="2" type="ORF">HNP32_000039</name>
</gene>
<dbReference type="Proteomes" id="UP000539957">
    <property type="component" value="Unassembled WGS sequence"/>
</dbReference>
<evidence type="ECO:0000313" key="3">
    <source>
        <dbReference type="Proteomes" id="UP000539957"/>
    </source>
</evidence>
<evidence type="ECO:0000256" key="1">
    <source>
        <dbReference type="SAM" id="Phobius"/>
    </source>
</evidence>
<organism evidence="2 3">
    <name type="scientific">Brevundimonas bullata</name>
    <dbReference type="NCBI Taxonomy" id="13160"/>
    <lineage>
        <taxon>Bacteria</taxon>
        <taxon>Pseudomonadati</taxon>
        <taxon>Pseudomonadota</taxon>
        <taxon>Alphaproteobacteria</taxon>
        <taxon>Caulobacterales</taxon>
        <taxon>Caulobacteraceae</taxon>
        <taxon>Brevundimonas</taxon>
    </lineage>
</organism>
<comment type="caution">
    <text evidence="2">The sequence shown here is derived from an EMBL/GenBank/DDBJ whole genome shotgun (WGS) entry which is preliminary data.</text>
</comment>
<evidence type="ECO:0000313" key="2">
    <source>
        <dbReference type="EMBL" id="MBB4796325.1"/>
    </source>
</evidence>
<dbReference type="EMBL" id="JACHKY010000001">
    <property type="protein sequence ID" value="MBB4796325.1"/>
    <property type="molecule type" value="Genomic_DNA"/>
</dbReference>
<dbReference type="AlphaFoldDB" id="A0A7W7N1K4"/>
<keyword evidence="1" id="KW-0812">Transmembrane</keyword>
<reference evidence="2 3" key="1">
    <citation type="submission" date="2020-08" db="EMBL/GenBank/DDBJ databases">
        <title>Functional genomics of gut bacteria from endangered species of beetles.</title>
        <authorList>
            <person name="Carlos-Shanley C."/>
        </authorList>
    </citation>
    <scope>NUCLEOTIDE SEQUENCE [LARGE SCALE GENOMIC DNA]</scope>
    <source>
        <strain evidence="2 3">S00123</strain>
    </source>
</reference>
<name>A0A7W7N1K4_9CAUL</name>
<sequence length="37" mass="4064">MAARTRRRRSAWSLSPFEAMLLMLAIAALVGAFLTAL</sequence>